<dbReference type="Proteomes" id="UP000677804">
    <property type="component" value="Chromosome"/>
</dbReference>
<evidence type="ECO:0008006" key="5">
    <source>
        <dbReference type="Google" id="ProtNLM"/>
    </source>
</evidence>
<organism evidence="3 4">
    <name type="scientific">Cellulomonas wangleii</name>
    <dbReference type="NCBI Taxonomy" id="2816956"/>
    <lineage>
        <taxon>Bacteria</taxon>
        <taxon>Bacillati</taxon>
        <taxon>Actinomycetota</taxon>
        <taxon>Actinomycetes</taxon>
        <taxon>Micrococcales</taxon>
        <taxon>Cellulomonadaceae</taxon>
        <taxon>Cellulomonas</taxon>
    </lineage>
</organism>
<proteinExistence type="predicted"/>
<reference evidence="3 4" key="1">
    <citation type="submission" date="2021-05" db="EMBL/GenBank/DDBJ databases">
        <title>Novel species in genus Cellulomonas.</title>
        <authorList>
            <person name="Zhang G."/>
        </authorList>
    </citation>
    <scope>NUCLEOTIDE SEQUENCE [LARGE SCALE GENOMIC DNA]</scope>
    <source>
        <strain evidence="4">zg-ZUI222</strain>
    </source>
</reference>
<evidence type="ECO:0000256" key="2">
    <source>
        <dbReference type="SAM" id="SignalP"/>
    </source>
</evidence>
<feature type="compositionally biased region" description="Low complexity" evidence="1">
    <location>
        <begin position="31"/>
        <end position="53"/>
    </location>
</feature>
<feature type="signal peptide" evidence="2">
    <location>
        <begin position="1"/>
        <end position="24"/>
    </location>
</feature>
<dbReference type="PROSITE" id="PS51257">
    <property type="entry name" value="PROKAR_LIPOPROTEIN"/>
    <property type="match status" value="1"/>
</dbReference>
<dbReference type="RefSeq" id="WP_207339694.1">
    <property type="nucleotide sequence ID" value="NZ_CP074405.1"/>
</dbReference>
<feature type="region of interest" description="Disordered" evidence="1">
    <location>
        <begin position="27"/>
        <end position="53"/>
    </location>
</feature>
<sequence length="206" mass="21481">MVRVRGLLAVAVCVVVLAGCSAQKAEPAGLTASPTPVATASPTPSPTSTEGTATDLSDAELGIVFVDTPDLTGPAASAHDAVAIFEVEYWRSKTTGGTSPALVQFASPELVRKVEYGVQRNSEDGFGFDGTLHITISDVTIDGGSATASVCADYSDVLFTTVDGSAPQSFQEIDFPQYERSTTRLSTFDDGATWRPEDATFEGNSC</sequence>
<gene>
    <name evidence="3" type="ORF">KG103_17200</name>
</gene>
<name>A0ABX8D6N2_9CELL</name>
<keyword evidence="4" id="KW-1185">Reference proteome</keyword>
<feature type="chain" id="PRO_5045698538" description="GerMN domain-containing protein" evidence="2">
    <location>
        <begin position="25"/>
        <end position="206"/>
    </location>
</feature>
<evidence type="ECO:0000256" key="1">
    <source>
        <dbReference type="SAM" id="MobiDB-lite"/>
    </source>
</evidence>
<evidence type="ECO:0000313" key="4">
    <source>
        <dbReference type="Proteomes" id="UP000677804"/>
    </source>
</evidence>
<dbReference type="EMBL" id="CP074405">
    <property type="protein sequence ID" value="QVI62126.1"/>
    <property type="molecule type" value="Genomic_DNA"/>
</dbReference>
<protein>
    <recommendedName>
        <fullName evidence="5">GerMN domain-containing protein</fullName>
    </recommendedName>
</protein>
<accession>A0ABX8D6N2</accession>
<evidence type="ECO:0000313" key="3">
    <source>
        <dbReference type="EMBL" id="QVI62126.1"/>
    </source>
</evidence>
<keyword evidence="2" id="KW-0732">Signal</keyword>